<dbReference type="STRING" id="1032480.MLP_06080"/>
<dbReference type="CDD" id="cd11538">
    <property type="entry name" value="NTP-PPase_u1"/>
    <property type="match status" value="1"/>
</dbReference>
<evidence type="ECO:0000313" key="2">
    <source>
        <dbReference type="Proteomes" id="UP000007947"/>
    </source>
</evidence>
<dbReference type="Proteomes" id="UP000007947">
    <property type="component" value="Chromosome"/>
</dbReference>
<reference evidence="1 2" key="1">
    <citation type="submission" date="2011-05" db="EMBL/GenBank/DDBJ databases">
        <title>Whole genome sequence of Microlunatus phosphovorus NM-1.</title>
        <authorList>
            <person name="Hosoyama A."/>
            <person name="Sasaki K."/>
            <person name="Harada T."/>
            <person name="Igarashi R."/>
            <person name="Kawakoshi A."/>
            <person name="Sasagawa M."/>
            <person name="Fukada J."/>
            <person name="Nakamura S."/>
            <person name="Katano Y."/>
            <person name="Hanada S."/>
            <person name="Kamagata Y."/>
            <person name="Nakamura N."/>
            <person name="Yamazaki S."/>
            <person name="Fujita N."/>
        </authorList>
    </citation>
    <scope>NUCLEOTIDE SEQUENCE [LARGE SCALE GENOMIC DNA]</scope>
    <source>
        <strain evidence="2">ATCC 700054 / DSM 10555 / JCM 9379 / NBRC 101784 / NCIMB 13414 / VKM Ac-1990 / NM-1</strain>
    </source>
</reference>
<dbReference type="SUPFAM" id="SSF101386">
    <property type="entry name" value="all-alpha NTP pyrophosphatases"/>
    <property type="match status" value="1"/>
</dbReference>
<keyword evidence="2" id="KW-1185">Reference proteome</keyword>
<dbReference type="HOGENOM" id="CLU_162708_0_0_11"/>
<dbReference type="AlphaFoldDB" id="F5XKT4"/>
<gene>
    <name evidence="1" type="ordered locus">MLP_06080</name>
</gene>
<name>F5XKT4_MICPN</name>
<dbReference type="OrthoDB" id="9791898at2"/>
<evidence type="ECO:0000313" key="1">
    <source>
        <dbReference type="EMBL" id="BAK33622.1"/>
    </source>
</evidence>
<dbReference type="eggNOG" id="COG1694">
    <property type="taxonomic scope" value="Bacteria"/>
</dbReference>
<organism evidence="1 2">
    <name type="scientific">Microlunatus phosphovorus (strain ATCC 700054 / DSM 10555 / JCM 9379 / NBRC 101784 / NCIMB 13414 / VKM Ac-1990 / NM-1)</name>
    <dbReference type="NCBI Taxonomy" id="1032480"/>
    <lineage>
        <taxon>Bacteria</taxon>
        <taxon>Bacillati</taxon>
        <taxon>Actinomycetota</taxon>
        <taxon>Actinomycetes</taxon>
        <taxon>Propionibacteriales</taxon>
        <taxon>Propionibacteriaceae</taxon>
        <taxon>Microlunatus</taxon>
    </lineage>
</organism>
<sequence length="102" mass="11623">MDLANLSEDLTAVSTHYADRYNIDQSDDWLMLKLQEELGELTPAYLALTGRTRDRGRSASEARSQFEDELTDVIGHALLIAQRFEVDLDVAFSRKWLAYPSD</sequence>
<dbReference type="EMBL" id="AP012204">
    <property type="protein sequence ID" value="BAK33622.1"/>
    <property type="molecule type" value="Genomic_DNA"/>
</dbReference>
<proteinExistence type="predicted"/>
<evidence type="ECO:0008006" key="3">
    <source>
        <dbReference type="Google" id="ProtNLM"/>
    </source>
</evidence>
<dbReference type="KEGG" id="mph:MLP_06080"/>
<accession>F5XKT4</accession>
<dbReference type="RefSeq" id="WP_013861511.1">
    <property type="nucleotide sequence ID" value="NC_015635.1"/>
</dbReference>
<dbReference type="Gene3D" id="1.10.287.1080">
    <property type="entry name" value="MazG-like"/>
    <property type="match status" value="1"/>
</dbReference>
<protein>
    <recommendedName>
        <fullName evidence="3">NTP pyrophosphohydrolase MazG putative catalytic core domain-containing protein</fullName>
    </recommendedName>
</protein>